<evidence type="ECO:0000256" key="1">
    <source>
        <dbReference type="SAM" id="SignalP"/>
    </source>
</evidence>
<name>D6ZBL1_SEGRD</name>
<protein>
    <submittedName>
        <fullName evidence="2">Uncharacterized protein</fullName>
    </submittedName>
</protein>
<sequence length="165" mass="18801">MTKKPRRAFQLRSALALLLAGGLTQAGAAAADPNDDWSDGYFHSTEEYPVPKVMLLTTCTPDQMLAVVKRTDPREFARWMTEYKVHSQEIQLSAQVWARAFFSMEPGVRGPRRDVSERIAGTFGDPTDLMYADHAKIFFSNHAIARRMTEQCKDYPKDDPSVWDW</sequence>
<keyword evidence="1" id="KW-0732">Signal</keyword>
<dbReference type="Proteomes" id="UP000002247">
    <property type="component" value="Chromosome"/>
</dbReference>
<feature type="signal peptide" evidence="1">
    <location>
        <begin position="1"/>
        <end position="28"/>
    </location>
</feature>
<dbReference type="InterPro" id="IPR031702">
    <property type="entry name" value="DUF5078"/>
</dbReference>
<evidence type="ECO:0000313" key="3">
    <source>
        <dbReference type="Proteomes" id="UP000002247"/>
    </source>
</evidence>
<dbReference type="HOGENOM" id="CLU_150620_0_0_11"/>
<dbReference type="KEGG" id="srt:Srot_2526"/>
<dbReference type="Pfam" id="PF16877">
    <property type="entry name" value="DUF5078"/>
    <property type="match status" value="1"/>
</dbReference>
<gene>
    <name evidence="2" type="ordered locus">Srot_2526</name>
</gene>
<dbReference type="RefSeq" id="WP_013139412.1">
    <property type="nucleotide sequence ID" value="NC_014168.1"/>
</dbReference>
<feature type="chain" id="PRO_5038747334" evidence="1">
    <location>
        <begin position="29"/>
        <end position="165"/>
    </location>
</feature>
<dbReference type="EMBL" id="CP001958">
    <property type="protein sequence ID" value="ADG98963.1"/>
    <property type="molecule type" value="Genomic_DNA"/>
</dbReference>
<organism evidence="2 3">
    <name type="scientific">Segniliparus rotundus (strain ATCC BAA-972 / CDC 1076 / CIP 108378 / DSM 44985 / JCM 13578)</name>
    <dbReference type="NCBI Taxonomy" id="640132"/>
    <lineage>
        <taxon>Bacteria</taxon>
        <taxon>Bacillati</taxon>
        <taxon>Actinomycetota</taxon>
        <taxon>Actinomycetes</taxon>
        <taxon>Mycobacteriales</taxon>
        <taxon>Segniliparaceae</taxon>
        <taxon>Segniliparus</taxon>
    </lineage>
</organism>
<evidence type="ECO:0000313" key="2">
    <source>
        <dbReference type="EMBL" id="ADG98963.1"/>
    </source>
</evidence>
<keyword evidence="3" id="KW-1185">Reference proteome</keyword>
<accession>D6ZBL1</accession>
<reference evidence="2 3" key="1">
    <citation type="journal article" date="2010" name="Stand. Genomic Sci.">
        <title>Complete genome sequence of Segniliparus rotundus type strain (CDC 1076).</title>
        <authorList>
            <person name="Sikorski J."/>
            <person name="Lapidus A."/>
            <person name="Copeland A."/>
            <person name="Misra M."/>
            <person name="Glavina Del Rio T."/>
            <person name="Nolan M."/>
            <person name="Lucas S."/>
            <person name="Chen F."/>
            <person name="Tice H."/>
            <person name="Cheng J.F."/>
            <person name="Jando M."/>
            <person name="Schneider S."/>
            <person name="Bruce D."/>
            <person name="Goodwin L."/>
            <person name="Pitluck S."/>
            <person name="Liolios K."/>
            <person name="Mikhailova N."/>
            <person name="Pati A."/>
            <person name="Ivanova N."/>
            <person name="Mavromatis K."/>
            <person name="Chen A."/>
            <person name="Palaniappan K."/>
            <person name="Chertkov O."/>
            <person name="Land M."/>
            <person name="Hauser L."/>
            <person name="Chang Y.J."/>
            <person name="Jeffries C.D."/>
            <person name="Brettin T."/>
            <person name="Detter J.C."/>
            <person name="Han C."/>
            <person name="Rohde M."/>
            <person name="Goker M."/>
            <person name="Bristow J."/>
            <person name="Eisen J.A."/>
            <person name="Markowitz V."/>
            <person name="Hugenholtz P."/>
            <person name="Kyrpides N.C."/>
            <person name="Klenk H.P."/>
        </authorList>
    </citation>
    <scope>NUCLEOTIDE SEQUENCE [LARGE SCALE GENOMIC DNA]</scope>
    <source>
        <strain evidence="3">ATCC BAA-972 / CDC 1076 / CIP 108378 / DSM 44985 / JCM 13578</strain>
    </source>
</reference>
<dbReference type="AlphaFoldDB" id="D6ZBL1"/>
<proteinExistence type="predicted"/>